<name>A0ABQ9HVV8_9NEOP</name>
<evidence type="ECO:0000313" key="2">
    <source>
        <dbReference type="Proteomes" id="UP001159363"/>
    </source>
</evidence>
<comment type="caution">
    <text evidence="1">The sequence shown here is derived from an EMBL/GenBank/DDBJ whole genome shotgun (WGS) entry which is preliminary data.</text>
</comment>
<sequence length="410" mass="45903">MRIVLPLGPLDKKKLLQRFVIAFRSVEDIEKVKHCKCCCTVNVQNVLVARKSVEGTDKVFVEAEKKARTMGFANEEMVGMILIYGECQNATIAQEFYRERFPKLTGYRPFRPTFTNIAAKRRPQPFYITGTLLPQRGGRSAPCIINMCHCIKSYPAVTFGSEWNIARYHRFDVLQLPLRIQRERLPTEEKHWKITGSLEFTLLTPARSHGLHEPGRACESSSTAADVRVFDADIDESNKVIRPMAKPFEHVAEEWATCMQVDLGSRALASAQLSVDSLYRAYSRSDACLQASTLARSLARARGYATDRHATHLFIRAVVAERLAYSPPTKAIWVRSPLSHRILACGNRAGRYRWSEGSLGDLLFPPALVSGTASYSPLSPSSALKTTLSRAAQISLLTQSGPVGVFLRRR</sequence>
<organism evidence="1 2">
    <name type="scientific">Dryococelus australis</name>
    <dbReference type="NCBI Taxonomy" id="614101"/>
    <lineage>
        <taxon>Eukaryota</taxon>
        <taxon>Metazoa</taxon>
        <taxon>Ecdysozoa</taxon>
        <taxon>Arthropoda</taxon>
        <taxon>Hexapoda</taxon>
        <taxon>Insecta</taxon>
        <taxon>Pterygota</taxon>
        <taxon>Neoptera</taxon>
        <taxon>Polyneoptera</taxon>
        <taxon>Phasmatodea</taxon>
        <taxon>Verophasmatodea</taxon>
        <taxon>Anareolatae</taxon>
        <taxon>Phasmatidae</taxon>
        <taxon>Eurycanthinae</taxon>
        <taxon>Dryococelus</taxon>
    </lineage>
</organism>
<dbReference type="Proteomes" id="UP001159363">
    <property type="component" value="Chromosome 3"/>
</dbReference>
<reference evidence="1 2" key="1">
    <citation type="submission" date="2023-02" db="EMBL/GenBank/DDBJ databases">
        <title>LHISI_Scaffold_Assembly.</title>
        <authorList>
            <person name="Stuart O.P."/>
            <person name="Cleave R."/>
            <person name="Magrath M.J.L."/>
            <person name="Mikheyev A.S."/>
        </authorList>
    </citation>
    <scope>NUCLEOTIDE SEQUENCE [LARGE SCALE GENOMIC DNA]</scope>
    <source>
        <strain evidence="1">Daus_M_001</strain>
        <tissue evidence="1">Leg muscle</tissue>
    </source>
</reference>
<accession>A0ABQ9HVV8</accession>
<evidence type="ECO:0000313" key="1">
    <source>
        <dbReference type="EMBL" id="KAJ8888216.1"/>
    </source>
</evidence>
<gene>
    <name evidence="1" type="ORF">PR048_007703</name>
</gene>
<protein>
    <recommendedName>
        <fullName evidence="3">DUF4817 domain-containing protein</fullName>
    </recommendedName>
</protein>
<dbReference type="EMBL" id="JARBHB010000003">
    <property type="protein sequence ID" value="KAJ8888216.1"/>
    <property type="molecule type" value="Genomic_DNA"/>
</dbReference>
<proteinExistence type="predicted"/>
<evidence type="ECO:0008006" key="3">
    <source>
        <dbReference type="Google" id="ProtNLM"/>
    </source>
</evidence>
<keyword evidence="2" id="KW-1185">Reference proteome</keyword>